<dbReference type="SUPFAM" id="SSF55729">
    <property type="entry name" value="Acyl-CoA N-acyltransferases (Nat)"/>
    <property type="match status" value="1"/>
</dbReference>
<dbReference type="InterPro" id="IPR038740">
    <property type="entry name" value="BioF2-like_GNAT_dom"/>
</dbReference>
<feature type="domain" description="BioF2-like acetyltransferase" evidence="1">
    <location>
        <begin position="176"/>
        <end position="234"/>
    </location>
</feature>
<dbReference type="Proteomes" id="UP000177594">
    <property type="component" value="Unassembled WGS sequence"/>
</dbReference>
<evidence type="ECO:0000259" key="1">
    <source>
        <dbReference type="Pfam" id="PF13480"/>
    </source>
</evidence>
<proteinExistence type="predicted"/>
<name>A0A1F8EEC0_9BACT</name>
<reference evidence="2 3" key="1">
    <citation type="journal article" date="2016" name="Nat. Commun.">
        <title>Thousands of microbial genomes shed light on interconnected biogeochemical processes in an aquifer system.</title>
        <authorList>
            <person name="Anantharaman K."/>
            <person name="Brown C.T."/>
            <person name="Hug L.A."/>
            <person name="Sharon I."/>
            <person name="Castelle C.J."/>
            <person name="Probst A.J."/>
            <person name="Thomas B.C."/>
            <person name="Singh A."/>
            <person name="Wilkins M.J."/>
            <person name="Karaoz U."/>
            <person name="Brodie E.L."/>
            <person name="Williams K.H."/>
            <person name="Hubbard S.S."/>
            <person name="Banfield J.F."/>
        </authorList>
    </citation>
    <scope>NUCLEOTIDE SEQUENCE [LARGE SCALE GENOMIC DNA]</scope>
</reference>
<comment type="caution">
    <text evidence="2">The sequence shown here is derived from an EMBL/GenBank/DDBJ whole genome shotgun (WGS) entry which is preliminary data.</text>
</comment>
<dbReference type="AlphaFoldDB" id="A0A1F8EEC0"/>
<dbReference type="Pfam" id="PF13480">
    <property type="entry name" value="Acetyltransf_6"/>
    <property type="match status" value="1"/>
</dbReference>
<dbReference type="EMBL" id="MGIZ01000025">
    <property type="protein sequence ID" value="OGM99206.1"/>
    <property type="molecule type" value="Genomic_DNA"/>
</dbReference>
<sequence length="289" mass="33813">MGLLLFFFSSHTGKPKRKLKPTLFILYGLSCFRYNLVSSMKKISSEFGHNYKSYSFGYANYCLREREDLLSEIYASGHLPYSGSSNVKNVFYMARSARVPLAVFRYTSENRRVAGKFKGKFLRESIPIENFNVKDKKFLSFCLEYFAKRHGSSVMPKKRLNYILESGPVTHIVKYTEDDKPKAYVFEVSDNKTTHFWFSFYDLDYIHRSLGMWLMLDSAENAKKRGADFFYVGTVYGEKALYKTAFNGLEHWDGEKWVGDIKKLKSFSRTDNQRSVDLIDVWKQNLELF</sequence>
<evidence type="ECO:0000313" key="2">
    <source>
        <dbReference type="EMBL" id="OGM99206.1"/>
    </source>
</evidence>
<organism evidence="2 3">
    <name type="scientific">Candidatus Yanofskybacteria bacterium RIFCSPHIGHO2_01_FULL_39_8b</name>
    <dbReference type="NCBI Taxonomy" id="1802659"/>
    <lineage>
        <taxon>Bacteria</taxon>
        <taxon>Candidatus Yanofskyibacteriota</taxon>
    </lineage>
</organism>
<dbReference type="InterPro" id="IPR016181">
    <property type="entry name" value="Acyl_CoA_acyltransferase"/>
</dbReference>
<evidence type="ECO:0000313" key="3">
    <source>
        <dbReference type="Proteomes" id="UP000177594"/>
    </source>
</evidence>
<gene>
    <name evidence="2" type="ORF">A2817_03710</name>
</gene>
<accession>A0A1F8EEC0</accession>
<protein>
    <recommendedName>
        <fullName evidence="1">BioF2-like acetyltransferase domain-containing protein</fullName>
    </recommendedName>
</protein>